<sequence length="1100" mass="122981">MLRKVYFNNSSISLNIAQLVQAYHGAIESSRAPGGGLVDFIIWEFNRNSIYFTPPSSPHSDLAATVLPRSSIGVDDLTREDILIVVLGPTGSGKSNFINTLTGKNEVLVGSGLCSCTKDIKLVQCDPLPGKSNRVFLVDTPGFDDAGTSDFSILEILEKWFTDTFQRRIKVSGVLFFHRITENRFAGSSAHNLSILVGLCGSPSLNNVLIVTSLWDEIKPEFLQETEEREKQLESKYWSSLTKHGSRIVRHNGTQASAQSIISKIRPVKLDLKIQCEIVNQNKTLAQTTVGKTIYTRLQTMIEDLSKFISSFHDDDKRHDILHALRSQRDAFHQKTSSSHSHIRFPSLRRRRRASSLPGKPDYSSLPAMHLVSNEAFNGGGLNLHDRLRKSTHLLRSILASRTDTPTVLTNLLEVTLRISLVLEQEIVIEGSILALLERISKFARSAIIRDSSLHTKHHIHAVYCSLSRRMKELEQEVLRSRQPTQNTNSVKVQSINECHAHLADLTKKLGITIPSATLPSDKTHTFQARLDQANEGIGVQLNITERNGRRDSHDSCLVSPVSPTSVNEDWHSAIETLHEDEPSIQELSPNDTFIGLMGLTGSGKSTFINTIMGKELAKVGHSLLSCTQEIDTYTYVDSRDGRRIIFVDTPGFDDTNLADFLILQMITQWLSKTYSANVKLSGILFFHRISDNRMGSTAIHHLEVFLNLCGNSSLANVVLVSNMWDELKEEIAVEREKHLKSVYWNQLIQHGARTARHDATAASCRRIVDLILKAPRNKTTLLIQNEMVDKQLPFHSTSVAATLKKRLLEVISSLAALIRTLDCHHDEARKEVELNKKALLDKQVKRLNKDSPKSRKWTLTFPNFKKPAPRKNTVKIDDEFEIISVSDASPSGLSSKSATSHTSSLSSASFDFYFGVYTSLDESIKILRKMSGVKLDEGLVPGELTRAIDVALQAAISLNKIPKVDRDIVSLVGRLAFFMRAVWDCQDSIDAKMICILKDLLNHIKQLEHIATDAASRLRLLRFSAPKDIRPNIIKCHECITSGCQILQIENIDVQDGNIARLERKLLRRECEGPPNRSGSVVDGAHIQVRPSLFIPLVK</sequence>
<dbReference type="OrthoDB" id="8954335at2759"/>
<dbReference type="STRING" id="181874.A0A409YK29"/>
<dbReference type="SUPFAM" id="SSF52540">
    <property type="entry name" value="P-loop containing nucleoside triphosphate hydrolases"/>
    <property type="match status" value="2"/>
</dbReference>
<feature type="region of interest" description="Disordered" evidence="1">
    <location>
        <begin position="332"/>
        <end position="362"/>
    </location>
</feature>
<comment type="caution">
    <text evidence="3">The sequence shown here is derived from an EMBL/GenBank/DDBJ whole genome shotgun (WGS) entry which is preliminary data.</text>
</comment>
<dbReference type="Proteomes" id="UP000284842">
    <property type="component" value="Unassembled WGS sequence"/>
</dbReference>
<gene>
    <name evidence="3" type="ORF">CVT24_012692</name>
</gene>
<dbReference type="EMBL" id="NHTK01001066">
    <property type="protein sequence ID" value="PPR03423.1"/>
    <property type="molecule type" value="Genomic_DNA"/>
</dbReference>
<dbReference type="CDD" id="cd00882">
    <property type="entry name" value="Ras_like_GTPase"/>
    <property type="match status" value="2"/>
</dbReference>
<proteinExistence type="predicted"/>
<keyword evidence="4" id="KW-1185">Reference proteome</keyword>
<feature type="domain" description="G" evidence="2">
    <location>
        <begin position="595"/>
        <end position="689"/>
    </location>
</feature>
<dbReference type="InterPro" id="IPR045058">
    <property type="entry name" value="GIMA/IAN/Toc"/>
</dbReference>
<dbReference type="AlphaFoldDB" id="A0A409YK29"/>
<dbReference type="GO" id="GO:0005525">
    <property type="term" value="F:GTP binding"/>
    <property type="evidence" value="ECO:0007669"/>
    <property type="project" value="InterPro"/>
</dbReference>
<dbReference type="PANTHER" id="PTHR10903">
    <property type="entry name" value="GTPASE, IMAP FAMILY MEMBER-RELATED"/>
    <property type="match status" value="1"/>
</dbReference>
<dbReference type="InterPro" id="IPR006073">
    <property type="entry name" value="GTP-bd"/>
</dbReference>
<reference evidence="3 4" key="1">
    <citation type="journal article" date="2018" name="Evol. Lett.">
        <title>Horizontal gene cluster transfer increased hallucinogenic mushroom diversity.</title>
        <authorList>
            <person name="Reynolds H.T."/>
            <person name="Vijayakumar V."/>
            <person name="Gluck-Thaler E."/>
            <person name="Korotkin H.B."/>
            <person name="Matheny P.B."/>
            <person name="Slot J.C."/>
        </authorList>
    </citation>
    <scope>NUCLEOTIDE SEQUENCE [LARGE SCALE GENOMIC DNA]</scope>
    <source>
        <strain evidence="3 4">2629</strain>
    </source>
</reference>
<feature type="compositionally biased region" description="Basic residues" evidence="1">
    <location>
        <begin position="341"/>
        <end position="354"/>
    </location>
</feature>
<organism evidence="3 4">
    <name type="scientific">Panaeolus cyanescens</name>
    <dbReference type="NCBI Taxonomy" id="181874"/>
    <lineage>
        <taxon>Eukaryota</taxon>
        <taxon>Fungi</taxon>
        <taxon>Dikarya</taxon>
        <taxon>Basidiomycota</taxon>
        <taxon>Agaricomycotina</taxon>
        <taxon>Agaricomycetes</taxon>
        <taxon>Agaricomycetidae</taxon>
        <taxon>Agaricales</taxon>
        <taxon>Agaricineae</taxon>
        <taxon>Galeropsidaceae</taxon>
        <taxon>Panaeolus</taxon>
    </lineage>
</organism>
<name>A0A409YK29_9AGAR</name>
<dbReference type="InParanoid" id="A0A409YK29"/>
<evidence type="ECO:0000313" key="4">
    <source>
        <dbReference type="Proteomes" id="UP000284842"/>
    </source>
</evidence>
<dbReference type="Gene3D" id="3.40.50.300">
    <property type="entry name" value="P-loop containing nucleotide triphosphate hydrolases"/>
    <property type="match status" value="2"/>
</dbReference>
<feature type="domain" description="G" evidence="2">
    <location>
        <begin position="84"/>
        <end position="178"/>
    </location>
</feature>
<dbReference type="InterPro" id="IPR027417">
    <property type="entry name" value="P-loop_NTPase"/>
</dbReference>
<evidence type="ECO:0000313" key="3">
    <source>
        <dbReference type="EMBL" id="PPR03423.1"/>
    </source>
</evidence>
<evidence type="ECO:0000259" key="2">
    <source>
        <dbReference type="Pfam" id="PF01926"/>
    </source>
</evidence>
<accession>A0A409YK29</accession>
<dbReference type="Pfam" id="PF01926">
    <property type="entry name" value="MMR_HSR1"/>
    <property type="match status" value="2"/>
</dbReference>
<dbReference type="PANTHER" id="PTHR10903:SF184">
    <property type="entry name" value="GTP-BINDING PROTEIN A"/>
    <property type="match status" value="1"/>
</dbReference>
<evidence type="ECO:0000256" key="1">
    <source>
        <dbReference type="SAM" id="MobiDB-lite"/>
    </source>
</evidence>
<protein>
    <recommendedName>
        <fullName evidence="2">G domain-containing protein</fullName>
    </recommendedName>
</protein>